<dbReference type="STRING" id="1344416.A0A139AWM5"/>
<keyword evidence="16" id="KW-0464">Manganese</keyword>
<dbReference type="Gene3D" id="3.90.870.10">
    <property type="entry name" value="DHBP synthase"/>
    <property type="match status" value="1"/>
</dbReference>
<evidence type="ECO:0000256" key="12">
    <source>
        <dbReference type="ARBA" id="ARBA00022723"/>
    </source>
</evidence>
<evidence type="ECO:0000256" key="5">
    <source>
        <dbReference type="ARBA" id="ARBA00011738"/>
    </source>
</evidence>
<dbReference type="EC" id="2.5.1.9" evidence="7"/>
<dbReference type="InterPro" id="IPR026017">
    <property type="entry name" value="Lumazine-bd_dom"/>
</dbReference>
<dbReference type="InterPro" id="IPR017938">
    <property type="entry name" value="Riboflavin_synthase-like_b-brl"/>
</dbReference>
<evidence type="ECO:0000256" key="7">
    <source>
        <dbReference type="ARBA" id="ARBA00012827"/>
    </source>
</evidence>
<keyword evidence="22" id="KW-1185">Reference proteome</keyword>
<gene>
    <name evidence="21" type="ORF">M427DRAFT_51415</name>
</gene>
<dbReference type="PANTHER" id="PTHR21327:SF18">
    <property type="entry name" value="3,4-DIHYDROXY-2-BUTANONE 4-PHOSPHATE SYNTHASE"/>
    <property type="match status" value="1"/>
</dbReference>
<comment type="similarity">
    <text evidence="18">Belongs to the DHBP synthase family.</text>
</comment>
<dbReference type="NCBIfam" id="TIGR00506">
    <property type="entry name" value="ribB"/>
    <property type="match status" value="1"/>
</dbReference>
<keyword evidence="14" id="KW-0460">Magnesium</keyword>
<dbReference type="EMBL" id="KQ965733">
    <property type="protein sequence ID" value="KXS21142.1"/>
    <property type="molecule type" value="Genomic_DNA"/>
</dbReference>
<dbReference type="AlphaFoldDB" id="A0A139AWM5"/>
<keyword evidence="17" id="KW-0456">Lyase</keyword>
<evidence type="ECO:0000256" key="19">
    <source>
        <dbReference type="PROSITE-ProRule" id="PRU00524"/>
    </source>
</evidence>
<evidence type="ECO:0000256" key="2">
    <source>
        <dbReference type="ARBA" id="ARBA00002803"/>
    </source>
</evidence>
<dbReference type="GO" id="GO:0009231">
    <property type="term" value="P:riboflavin biosynthetic process"/>
    <property type="evidence" value="ECO:0007669"/>
    <property type="project" value="UniProtKB-UniPathway"/>
</dbReference>
<evidence type="ECO:0000256" key="18">
    <source>
        <dbReference type="ARBA" id="ARBA00060730"/>
    </source>
</evidence>
<accession>A0A139AWM5</accession>
<evidence type="ECO:0000256" key="16">
    <source>
        <dbReference type="ARBA" id="ARBA00023211"/>
    </source>
</evidence>
<dbReference type="EC" id="4.1.99.12" evidence="6"/>
<sequence>MFTGIVEALGTVGTLEAGVSTTALVVRNCATLVVDTKPGDSINVNGVCLTVTKINSADASFSFDLTPETLRRTALGSLKPGSLVNLERALTPGSRFGGHFVQGHVDTTATIRSIRQEPPNSVEFTLYLPQTSTEQLADAFTYIVPKGFITLDGTSLTIIRADAQAKEFSVMLVPYTLEHINLGKLTVGDSVNVEVDVVGKYVERVVRTLHSNGTGVTTASSSPTSEQLASARQHALGSLPDGVAGRVTGDEQALKALEAVVEKVVKMKLEENEATPEAPMKYEFDSIEEGLKDFTEGKFLVVVDDEDRENEGDLIMAAEHMNPEKMAFLIRYSSGLVCAPMTTERLEELELPLMVSKNDNKEYMGTAFTITVDLIEGTTTGISAADRAATVRALADPKKKPADFARPGHILPLRAQRGGVLKRTGHTEAAVDLCKLSGLNPVGVICEIVKDDGTMARRDDLAVFAKKFGIKMITIADMVKYRLKHTLDGW</sequence>
<evidence type="ECO:0000256" key="14">
    <source>
        <dbReference type="ARBA" id="ARBA00022842"/>
    </source>
</evidence>
<evidence type="ECO:0000256" key="4">
    <source>
        <dbReference type="ARBA" id="ARBA00004904"/>
    </source>
</evidence>
<evidence type="ECO:0000256" key="1">
    <source>
        <dbReference type="ARBA" id="ARBA00001946"/>
    </source>
</evidence>
<evidence type="ECO:0000256" key="17">
    <source>
        <dbReference type="ARBA" id="ARBA00023239"/>
    </source>
</evidence>
<dbReference type="OrthoDB" id="60371at2759"/>
<evidence type="ECO:0000256" key="11">
    <source>
        <dbReference type="ARBA" id="ARBA00022679"/>
    </source>
</evidence>
<dbReference type="NCBIfam" id="NF006767">
    <property type="entry name" value="PRK09289.1"/>
    <property type="match status" value="1"/>
</dbReference>
<keyword evidence="11" id="KW-0808">Transferase</keyword>
<dbReference type="InterPro" id="IPR017945">
    <property type="entry name" value="DHBP_synth_RibB-like_a/b_dom"/>
</dbReference>
<organism evidence="21 22">
    <name type="scientific">Gonapodya prolifera (strain JEL478)</name>
    <name type="common">Monoblepharis prolifera</name>
    <dbReference type="NCBI Taxonomy" id="1344416"/>
    <lineage>
        <taxon>Eukaryota</taxon>
        <taxon>Fungi</taxon>
        <taxon>Fungi incertae sedis</taxon>
        <taxon>Chytridiomycota</taxon>
        <taxon>Chytridiomycota incertae sedis</taxon>
        <taxon>Monoblepharidomycetes</taxon>
        <taxon>Monoblepharidales</taxon>
        <taxon>Gonapodyaceae</taxon>
        <taxon>Gonapodya</taxon>
    </lineage>
</organism>
<keyword evidence="15" id="KW-0318">Glutathionylation</keyword>
<dbReference type="Proteomes" id="UP000070544">
    <property type="component" value="Unassembled WGS sequence"/>
</dbReference>
<dbReference type="FunFam" id="2.40.30.20:FF:000004">
    <property type="entry name" value="Riboflavin synthase, alpha subunit"/>
    <property type="match status" value="1"/>
</dbReference>
<evidence type="ECO:0000256" key="15">
    <source>
        <dbReference type="ARBA" id="ARBA00023206"/>
    </source>
</evidence>
<proteinExistence type="inferred from homology"/>
<dbReference type="NCBIfam" id="TIGR00187">
    <property type="entry name" value="ribE"/>
    <property type="match status" value="1"/>
</dbReference>
<dbReference type="FunFam" id="3.90.870.10:FF:000002">
    <property type="entry name" value="3,4-dihydroxy-2-butanone 4-phosphate synthase"/>
    <property type="match status" value="1"/>
</dbReference>
<keyword evidence="13" id="KW-0677">Repeat</keyword>
<dbReference type="Pfam" id="PF00677">
    <property type="entry name" value="Lum_binding"/>
    <property type="match status" value="2"/>
</dbReference>
<name>A0A139AWM5_GONPJ</name>
<keyword evidence="10" id="KW-0686">Riboflavin biosynthesis</keyword>
<evidence type="ECO:0000256" key="9">
    <source>
        <dbReference type="ARBA" id="ARBA00018836"/>
    </source>
</evidence>
<comment type="cofactor">
    <cofactor evidence="1">
        <name>Mg(2+)</name>
        <dbReference type="ChEBI" id="CHEBI:18420"/>
    </cofactor>
</comment>
<evidence type="ECO:0000256" key="6">
    <source>
        <dbReference type="ARBA" id="ARBA00012153"/>
    </source>
</evidence>
<evidence type="ECO:0000313" key="22">
    <source>
        <dbReference type="Proteomes" id="UP000070544"/>
    </source>
</evidence>
<dbReference type="PANTHER" id="PTHR21327">
    <property type="entry name" value="GTP CYCLOHYDROLASE II-RELATED"/>
    <property type="match status" value="1"/>
</dbReference>
<dbReference type="GO" id="GO:0008686">
    <property type="term" value="F:3,4-dihydroxy-2-butanone-4-phosphate synthase activity"/>
    <property type="evidence" value="ECO:0007669"/>
    <property type="project" value="UniProtKB-EC"/>
</dbReference>
<dbReference type="InterPro" id="IPR023366">
    <property type="entry name" value="ATP_synth_asu-like_sf"/>
</dbReference>
<dbReference type="Gene3D" id="2.40.30.20">
    <property type="match status" value="2"/>
</dbReference>
<evidence type="ECO:0000313" key="21">
    <source>
        <dbReference type="EMBL" id="KXS21142.1"/>
    </source>
</evidence>
<comment type="function">
    <text evidence="2">Catalyzes the dismutation of two molecules of 6,7-dimethyl-8-ribityllumazine, resulting in the formation of riboflavin and 5-amino-6-(D-ribitylamino)uracil.</text>
</comment>
<dbReference type="InterPro" id="IPR000422">
    <property type="entry name" value="DHBP_synthase_RibB"/>
</dbReference>
<dbReference type="Pfam" id="PF00926">
    <property type="entry name" value="DHBP_synthase"/>
    <property type="match status" value="1"/>
</dbReference>
<dbReference type="GO" id="GO:0005829">
    <property type="term" value="C:cytosol"/>
    <property type="evidence" value="ECO:0007669"/>
    <property type="project" value="TreeGrafter"/>
</dbReference>
<dbReference type="GO" id="GO:0004746">
    <property type="term" value="F:riboflavin synthase activity"/>
    <property type="evidence" value="ECO:0007669"/>
    <property type="project" value="UniProtKB-EC"/>
</dbReference>
<feature type="repeat" description="Lumazine-binding" evidence="19">
    <location>
        <begin position="1"/>
        <end position="99"/>
    </location>
</feature>
<protein>
    <recommendedName>
        <fullName evidence="9">3,4-dihydroxy-2-butanone 4-phosphate synthase</fullName>
        <ecNumber evidence="7">2.5.1.9</ecNumber>
        <ecNumber evidence="6">4.1.99.12</ecNumber>
    </recommendedName>
    <alternativeName>
        <fullName evidence="8">Riboflavin synthase</fullName>
    </alternativeName>
</protein>
<dbReference type="FunFam" id="2.40.30.20:FF:000003">
    <property type="entry name" value="Riboflavin synthase, alpha subunit"/>
    <property type="match status" value="1"/>
</dbReference>
<comment type="pathway">
    <text evidence="3">Cofactor biosynthesis; riboflavin biosynthesis; riboflavin from 2-hydroxy-3-oxobutyl phosphate and 5-amino-6-(D-ribitylamino)uracil: step 2/2.</text>
</comment>
<comment type="subunit">
    <text evidence="5">Homodimer.</text>
</comment>
<dbReference type="GO" id="GO:0005758">
    <property type="term" value="C:mitochondrial intermembrane space"/>
    <property type="evidence" value="ECO:0007669"/>
    <property type="project" value="TreeGrafter"/>
</dbReference>
<dbReference type="SUPFAM" id="SSF63380">
    <property type="entry name" value="Riboflavin synthase domain-like"/>
    <property type="match status" value="2"/>
</dbReference>
<dbReference type="PROSITE" id="PS51177">
    <property type="entry name" value="LUMAZINE_BIND"/>
    <property type="match status" value="2"/>
</dbReference>
<reference evidence="21 22" key="1">
    <citation type="journal article" date="2015" name="Genome Biol. Evol.">
        <title>Phylogenomic analyses indicate that early fungi evolved digesting cell walls of algal ancestors of land plants.</title>
        <authorList>
            <person name="Chang Y."/>
            <person name="Wang S."/>
            <person name="Sekimoto S."/>
            <person name="Aerts A.L."/>
            <person name="Choi C."/>
            <person name="Clum A."/>
            <person name="LaButti K.M."/>
            <person name="Lindquist E.A."/>
            <person name="Yee Ngan C."/>
            <person name="Ohm R.A."/>
            <person name="Salamov A.A."/>
            <person name="Grigoriev I.V."/>
            <person name="Spatafora J.W."/>
            <person name="Berbee M.L."/>
        </authorList>
    </citation>
    <scope>NUCLEOTIDE SEQUENCE [LARGE SCALE GENOMIC DNA]</scope>
    <source>
        <strain evidence="21 22">JEL478</strain>
    </source>
</reference>
<evidence type="ECO:0000259" key="20">
    <source>
        <dbReference type="PROSITE" id="PS51177"/>
    </source>
</evidence>
<evidence type="ECO:0000256" key="8">
    <source>
        <dbReference type="ARBA" id="ARBA00013950"/>
    </source>
</evidence>
<evidence type="ECO:0000256" key="10">
    <source>
        <dbReference type="ARBA" id="ARBA00022619"/>
    </source>
</evidence>
<feature type="domain" description="Lumazine-binding" evidence="20">
    <location>
        <begin position="100"/>
        <end position="206"/>
    </location>
</feature>
<dbReference type="GO" id="GO:0046872">
    <property type="term" value="F:metal ion binding"/>
    <property type="evidence" value="ECO:0007669"/>
    <property type="project" value="UniProtKB-KW"/>
</dbReference>
<evidence type="ECO:0000256" key="3">
    <source>
        <dbReference type="ARBA" id="ARBA00004887"/>
    </source>
</evidence>
<dbReference type="CDD" id="cd00402">
    <property type="entry name" value="Riboflavin_synthase_like"/>
    <property type="match status" value="1"/>
</dbReference>
<feature type="repeat" description="Lumazine-binding" evidence="19">
    <location>
        <begin position="100"/>
        <end position="206"/>
    </location>
</feature>
<dbReference type="HAMAP" id="MF_00180">
    <property type="entry name" value="RibB"/>
    <property type="match status" value="1"/>
</dbReference>
<dbReference type="SUPFAM" id="SSF55821">
    <property type="entry name" value="YrdC/RibB"/>
    <property type="match status" value="1"/>
</dbReference>
<dbReference type="UniPathway" id="UPA00275"/>
<keyword evidence="12" id="KW-0479">Metal-binding</keyword>
<dbReference type="InterPro" id="IPR001783">
    <property type="entry name" value="Lumazine-bd"/>
</dbReference>
<feature type="domain" description="Lumazine-binding" evidence="20">
    <location>
        <begin position="1"/>
        <end position="99"/>
    </location>
</feature>
<comment type="pathway">
    <text evidence="4">Cofactor biosynthesis; riboflavin biosynthesis; 2-hydroxy-3-oxobutyl phosphate from D-ribulose 5-phosphate: step 1/1.</text>
</comment>
<evidence type="ECO:0000256" key="13">
    <source>
        <dbReference type="ARBA" id="ARBA00022737"/>
    </source>
</evidence>